<dbReference type="OrthoDB" id="5376804at2759"/>
<reference evidence="2" key="1">
    <citation type="journal article" date="2020" name="Stud. Mycol.">
        <title>101 Dothideomycetes genomes: a test case for predicting lifestyles and emergence of pathogens.</title>
        <authorList>
            <person name="Haridas S."/>
            <person name="Albert R."/>
            <person name="Binder M."/>
            <person name="Bloem J."/>
            <person name="Labutti K."/>
            <person name="Salamov A."/>
            <person name="Andreopoulos B."/>
            <person name="Baker S."/>
            <person name="Barry K."/>
            <person name="Bills G."/>
            <person name="Bluhm B."/>
            <person name="Cannon C."/>
            <person name="Castanera R."/>
            <person name="Culley D."/>
            <person name="Daum C."/>
            <person name="Ezra D."/>
            <person name="Gonzalez J."/>
            <person name="Henrissat B."/>
            <person name="Kuo A."/>
            <person name="Liang C."/>
            <person name="Lipzen A."/>
            <person name="Lutzoni F."/>
            <person name="Magnuson J."/>
            <person name="Mondo S."/>
            <person name="Nolan M."/>
            <person name="Ohm R."/>
            <person name="Pangilinan J."/>
            <person name="Park H.-J."/>
            <person name="Ramirez L."/>
            <person name="Alfaro M."/>
            <person name="Sun H."/>
            <person name="Tritt A."/>
            <person name="Yoshinaga Y."/>
            <person name="Zwiers L.-H."/>
            <person name="Turgeon B."/>
            <person name="Goodwin S."/>
            <person name="Spatafora J."/>
            <person name="Crous P."/>
            <person name="Grigoriev I."/>
        </authorList>
    </citation>
    <scope>NUCLEOTIDE SEQUENCE</scope>
    <source>
        <strain evidence="2">CBS 675.92</strain>
    </source>
</reference>
<dbReference type="EMBL" id="ML977010">
    <property type="protein sequence ID" value="KAF1952535.1"/>
    <property type="molecule type" value="Genomic_DNA"/>
</dbReference>
<evidence type="ECO:0000313" key="2">
    <source>
        <dbReference type="EMBL" id="KAF1952535.1"/>
    </source>
</evidence>
<evidence type="ECO:0000313" key="3">
    <source>
        <dbReference type="Proteomes" id="UP000800035"/>
    </source>
</evidence>
<keyword evidence="1" id="KW-0472">Membrane</keyword>
<dbReference type="Proteomes" id="UP000800035">
    <property type="component" value="Unassembled WGS sequence"/>
</dbReference>
<dbReference type="PANTHER" id="PTHR35394">
    <property type="entry name" value="DUF3176 DOMAIN-CONTAINING PROTEIN"/>
    <property type="match status" value="1"/>
</dbReference>
<sequence>MERLSTSLTNAIRSSSSREVVRGTAFSLETYVHVQWEWLIFPCILLVLTLVFLVATMVKTSKGAGESGPDIWKTSAMPSLVYSLPKEMQQQFNSSMQMTNGKGEEGTGKSIRLRLHPSPELLFLLRTHIAIIMRGWTIVSFASMALIASAAPVPYLENAQAGSSIRSIIDKVDIKRLNLGELREYPHYLLTSANTASETLRGMIPGDGIFVGGTEKMKQVLWKLPSIPGWRGYSKDVERSTEEGF</sequence>
<organism evidence="2 3">
    <name type="scientific">Byssothecium circinans</name>
    <dbReference type="NCBI Taxonomy" id="147558"/>
    <lineage>
        <taxon>Eukaryota</taxon>
        <taxon>Fungi</taxon>
        <taxon>Dikarya</taxon>
        <taxon>Ascomycota</taxon>
        <taxon>Pezizomycotina</taxon>
        <taxon>Dothideomycetes</taxon>
        <taxon>Pleosporomycetidae</taxon>
        <taxon>Pleosporales</taxon>
        <taxon>Massarineae</taxon>
        <taxon>Massarinaceae</taxon>
        <taxon>Byssothecium</taxon>
    </lineage>
</organism>
<dbReference type="PANTHER" id="PTHR35394:SF5">
    <property type="entry name" value="DUF3176 DOMAIN-CONTAINING PROTEIN"/>
    <property type="match status" value="1"/>
</dbReference>
<dbReference type="AlphaFoldDB" id="A0A6A5TIG1"/>
<gene>
    <name evidence="2" type="ORF">CC80DRAFT_596616</name>
</gene>
<protein>
    <submittedName>
        <fullName evidence="2">Uncharacterized protein</fullName>
    </submittedName>
</protein>
<keyword evidence="1" id="KW-0812">Transmembrane</keyword>
<feature type="transmembrane region" description="Helical" evidence="1">
    <location>
        <begin position="38"/>
        <end position="58"/>
    </location>
</feature>
<name>A0A6A5TIG1_9PLEO</name>
<evidence type="ECO:0000256" key="1">
    <source>
        <dbReference type="SAM" id="Phobius"/>
    </source>
</evidence>
<keyword evidence="1" id="KW-1133">Transmembrane helix</keyword>
<proteinExistence type="predicted"/>
<accession>A0A6A5TIG1</accession>
<keyword evidence="3" id="KW-1185">Reference proteome</keyword>